<feature type="transmembrane region" description="Helical" evidence="6">
    <location>
        <begin position="6"/>
        <end position="32"/>
    </location>
</feature>
<dbReference type="Pfam" id="PF01940">
    <property type="entry name" value="DUF92"/>
    <property type="match status" value="1"/>
</dbReference>
<gene>
    <name evidence="7" type="ORF">McpCs1_03510</name>
</gene>
<keyword evidence="4 6" id="KW-1133">Transmembrane helix</keyword>
<feature type="transmembrane region" description="Helical" evidence="6">
    <location>
        <begin position="185"/>
        <end position="216"/>
    </location>
</feature>
<feature type="transmembrane region" description="Helical" evidence="6">
    <location>
        <begin position="156"/>
        <end position="173"/>
    </location>
</feature>
<organism evidence="7 8">
    <name type="scientific">Methanorbis rubei</name>
    <dbReference type="NCBI Taxonomy" id="3028300"/>
    <lineage>
        <taxon>Archaea</taxon>
        <taxon>Methanobacteriati</taxon>
        <taxon>Methanobacteriota</taxon>
        <taxon>Stenosarchaea group</taxon>
        <taxon>Methanomicrobia</taxon>
        <taxon>Methanomicrobiales</taxon>
        <taxon>Methanocorpusculaceae</taxon>
        <taxon>Methanorbis</taxon>
    </lineage>
</organism>
<feature type="transmembrane region" description="Helical" evidence="6">
    <location>
        <begin position="237"/>
        <end position="257"/>
    </location>
</feature>
<feature type="transmembrane region" description="Helical" evidence="6">
    <location>
        <begin position="39"/>
        <end position="66"/>
    </location>
</feature>
<comment type="subcellular location">
    <subcellularLocation>
        <location evidence="1">Membrane</location>
        <topology evidence="1">Multi-pass membrane protein</topology>
    </subcellularLocation>
</comment>
<comment type="similarity">
    <text evidence="2">Belongs to the TMEM19 family.</text>
</comment>
<feature type="transmembrane region" description="Helical" evidence="6">
    <location>
        <begin position="131"/>
        <end position="149"/>
    </location>
</feature>
<comment type="caution">
    <text evidence="7">The sequence shown here is derived from an EMBL/GenBank/DDBJ whole genome shotgun (WGS) entry which is preliminary data.</text>
</comment>
<feature type="transmembrane region" description="Helical" evidence="6">
    <location>
        <begin position="333"/>
        <end position="358"/>
    </location>
</feature>
<feature type="transmembrane region" description="Helical" evidence="6">
    <location>
        <begin position="108"/>
        <end position="125"/>
    </location>
</feature>
<name>A0AAE4SCY7_9EURY</name>
<evidence type="ECO:0000256" key="2">
    <source>
        <dbReference type="ARBA" id="ARBA00009012"/>
    </source>
</evidence>
<keyword evidence="8" id="KW-1185">Reference proteome</keyword>
<reference evidence="7 8" key="1">
    <citation type="submission" date="2023-06" db="EMBL/GenBank/DDBJ databases">
        <title>Genome sequence of Methancorpusculaceae sp. Cs1.</title>
        <authorList>
            <person name="Protasov E."/>
            <person name="Platt K."/>
            <person name="Poehlein A."/>
            <person name="Daniel R."/>
            <person name="Brune A."/>
        </authorList>
    </citation>
    <scope>NUCLEOTIDE SEQUENCE [LARGE SCALE GENOMIC DNA]</scope>
    <source>
        <strain evidence="7 8">Cs1</strain>
    </source>
</reference>
<sequence>MPLVVTLLMLVAPLIHPYIVGAVVILLSIILYTIHKTHYLAISIAVLALLYGIGFIPVTAFVAPMMMMVWGEFIARILNNHLPDTLAFTAGSVLGIAATMIYCQQLDWLVGIIAVVVLLMLRSILTNRDDASMIGLLGVAMTITLFFDLDFTYDATMLALAVAVCAGFAYFAYRAKTVDASGVFAAVLFGIILITFAGVPWFLIVISFFILGSFFTKYRYAEKVFLGVEQGKSGRRGYLNAFANALVGVAGAILFGITGNEIFIALFLGCIATATADTLASEIGVTGGTPYMITTLRPVPAGTNGGVTVLGELACLLGATIICGLAFLLDVAPWYICVIGIIAGFVGTNVDSLIGALIENKGVIGNSGTNLLATLSGGLFAMAAYWVAVTVSASFF</sequence>
<feature type="transmembrane region" description="Helical" evidence="6">
    <location>
        <begin position="86"/>
        <end position="103"/>
    </location>
</feature>
<protein>
    <recommendedName>
        <fullName evidence="9">TIGR00297 family protein</fullName>
    </recommendedName>
</protein>
<evidence type="ECO:0008006" key="9">
    <source>
        <dbReference type="Google" id="ProtNLM"/>
    </source>
</evidence>
<dbReference type="GO" id="GO:0016020">
    <property type="term" value="C:membrane"/>
    <property type="evidence" value="ECO:0007669"/>
    <property type="project" value="UniProtKB-SubCell"/>
</dbReference>
<keyword evidence="5 6" id="KW-0472">Membrane</keyword>
<dbReference type="InterPro" id="IPR002794">
    <property type="entry name" value="DUF92_TMEM19"/>
</dbReference>
<evidence type="ECO:0000256" key="5">
    <source>
        <dbReference type="ARBA" id="ARBA00023136"/>
    </source>
</evidence>
<evidence type="ECO:0000256" key="6">
    <source>
        <dbReference type="SAM" id="Phobius"/>
    </source>
</evidence>
<evidence type="ECO:0000256" key="1">
    <source>
        <dbReference type="ARBA" id="ARBA00004141"/>
    </source>
</evidence>
<feature type="transmembrane region" description="Helical" evidence="6">
    <location>
        <begin position="370"/>
        <end position="388"/>
    </location>
</feature>
<dbReference type="AlphaFoldDB" id="A0AAE4SCY7"/>
<keyword evidence="3 6" id="KW-0812">Transmembrane</keyword>
<evidence type="ECO:0000256" key="3">
    <source>
        <dbReference type="ARBA" id="ARBA00022692"/>
    </source>
</evidence>
<dbReference type="PANTHER" id="PTHR13353">
    <property type="entry name" value="TRANSMEMBRANE PROTEIN 19"/>
    <property type="match status" value="1"/>
</dbReference>
<dbReference type="Proteomes" id="UP001283212">
    <property type="component" value="Unassembled WGS sequence"/>
</dbReference>
<proteinExistence type="inferred from homology"/>
<feature type="transmembrane region" description="Helical" evidence="6">
    <location>
        <begin position="306"/>
        <end position="327"/>
    </location>
</feature>
<accession>A0AAE4SCY7</accession>
<dbReference type="EMBL" id="JAWDKB010000001">
    <property type="protein sequence ID" value="MDV0442985.1"/>
    <property type="molecule type" value="Genomic_DNA"/>
</dbReference>
<evidence type="ECO:0000313" key="8">
    <source>
        <dbReference type="Proteomes" id="UP001283212"/>
    </source>
</evidence>
<evidence type="ECO:0000256" key="4">
    <source>
        <dbReference type="ARBA" id="ARBA00022989"/>
    </source>
</evidence>
<evidence type="ECO:0000313" key="7">
    <source>
        <dbReference type="EMBL" id="MDV0442985.1"/>
    </source>
</evidence>
<dbReference type="PANTHER" id="PTHR13353:SF5">
    <property type="entry name" value="TRANSMEMBRANE PROTEIN 19"/>
    <property type="match status" value="1"/>
</dbReference>